<protein>
    <submittedName>
        <fullName evidence="3">Uncharacterized protein</fullName>
    </submittedName>
</protein>
<keyword evidence="2" id="KW-1133">Transmembrane helix</keyword>
<evidence type="ECO:0000313" key="3">
    <source>
        <dbReference type="EMBL" id="XBT93982.1"/>
    </source>
</evidence>
<organism evidence="3">
    <name type="scientific">Rhizobium sp. ZPR3</name>
    <dbReference type="NCBI Taxonomy" id="3158967"/>
    <lineage>
        <taxon>Bacteria</taxon>
        <taxon>Pseudomonadati</taxon>
        <taxon>Pseudomonadota</taxon>
        <taxon>Alphaproteobacteria</taxon>
        <taxon>Hyphomicrobiales</taxon>
        <taxon>Rhizobiaceae</taxon>
        <taxon>Rhizobium/Agrobacterium group</taxon>
        <taxon>Rhizobium</taxon>
    </lineage>
</organism>
<keyword evidence="2" id="KW-0472">Membrane</keyword>
<keyword evidence="2" id="KW-0812">Transmembrane</keyword>
<gene>
    <name evidence="3" type="ORF">ABM479_05845</name>
</gene>
<proteinExistence type="predicted"/>
<feature type="region of interest" description="Disordered" evidence="1">
    <location>
        <begin position="302"/>
        <end position="329"/>
    </location>
</feature>
<feature type="region of interest" description="Disordered" evidence="1">
    <location>
        <begin position="1"/>
        <end position="39"/>
    </location>
</feature>
<dbReference type="RefSeq" id="WP_349958120.1">
    <property type="nucleotide sequence ID" value="NZ_CP157960.1"/>
</dbReference>
<feature type="transmembrane region" description="Helical" evidence="2">
    <location>
        <begin position="47"/>
        <end position="64"/>
    </location>
</feature>
<reference evidence="3" key="1">
    <citation type="submission" date="2024-06" db="EMBL/GenBank/DDBJ databases">
        <authorList>
            <person name="Li T."/>
            <person name="Gao R."/>
        </authorList>
    </citation>
    <scope>NUCLEOTIDE SEQUENCE</scope>
    <source>
        <strain evidence="3">ZPR3</strain>
    </source>
</reference>
<evidence type="ECO:0000256" key="2">
    <source>
        <dbReference type="SAM" id="Phobius"/>
    </source>
</evidence>
<evidence type="ECO:0000256" key="1">
    <source>
        <dbReference type="SAM" id="MobiDB-lite"/>
    </source>
</evidence>
<sequence length="371" mass="40404">MSDGNEPTPAGAQAPPQPPPDPNQAQSPQANNETKSRRFSMPSGRTLLTWLPLAVLVVWTVFFIKPWKSPAESNADDVALAWNTTMRRLDIDPVYPPQEDLSVGDIYLILDAAHGGAADTDGNLKGRSVKIATLDMRDNFSRRPYTFTFTENDPTTPKIEEASQAPATTNSTDDKSAPVELSITAFPGVDVKTFVGSQASGWNFSLGRKTGQTEEISIPTAETYSVPVVDAVLRLAKFCGEKSTATFCQDDAARKILSYAFGDAVNERVNGAYTFNIRISLIRQVFLTRYIKSQRFRGDGVTAGFKEPANQGAADEGTQTPSKQAATSADYQNRYSNGVKLERPFSRPIAFGFRQVSFALKPNSTNLGNGK</sequence>
<accession>A0AAU7RUU5</accession>
<name>A0AAU7RUU5_9HYPH</name>
<dbReference type="AlphaFoldDB" id="A0AAU7RUU5"/>
<dbReference type="EMBL" id="CP157960">
    <property type="protein sequence ID" value="XBT93982.1"/>
    <property type="molecule type" value="Genomic_DNA"/>
</dbReference>
<feature type="compositionally biased region" description="Polar residues" evidence="1">
    <location>
        <begin position="317"/>
        <end position="329"/>
    </location>
</feature>
<feature type="region of interest" description="Disordered" evidence="1">
    <location>
        <begin position="150"/>
        <end position="176"/>
    </location>
</feature>